<feature type="transmembrane region" description="Helical" evidence="1">
    <location>
        <begin position="206"/>
        <end position="227"/>
    </location>
</feature>
<sequence>MTGVRVLVDAVVVASVASALVIAPRALARRPGTAGPAARSVSPAVLLMLVTGLVYVNQVLFTVYVLRVHDGDASFIARYLPAGWFDLATANPALRGLAEVFPAPGLLAPSVLRVQAFLELPFVLLAFVTVVRRLDADLYRRIARSALLPAAAVSYTVVFCLVEWDLRNPYTVDDVVIRAVSAVVTPWLIARVAARETATTRVTASVPGLLMFIGWLGALGGLVLVVYDTALLYNLGRLNDRLPLALAAAAVLVCLHTAASRLPTRTGPPTPALSFVAHALRRWLVLFFVPALVVRYGLLFGTPRLALAAGALTSVVACVQAGRDALAEVPGTGDGAGPRVRAALRLAAWLGCAILAAAAGAVPAVRVTPRSYEEVALLSAMAGFLITGVAVCGLLDTWTGRTRRGTPGTKCS</sequence>
<evidence type="ECO:0000313" key="3">
    <source>
        <dbReference type="Proteomes" id="UP001163878"/>
    </source>
</evidence>
<keyword evidence="1" id="KW-0812">Transmembrane</keyword>
<feature type="transmembrane region" description="Helical" evidence="1">
    <location>
        <begin position="242"/>
        <end position="259"/>
    </location>
</feature>
<name>A0ABY6IE28_STRPE</name>
<dbReference type="EMBL" id="CP107567">
    <property type="protein sequence ID" value="UYQ63985.1"/>
    <property type="molecule type" value="Genomic_DNA"/>
</dbReference>
<proteinExistence type="predicted"/>
<reference evidence="2" key="1">
    <citation type="submission" date="2022-10" db="EMBL/GenBank/DDBJ databases">
        <title>Cytochrome P450 Catalyzes Benzene Ring Formation in the Biosynthesis of Trialkyl-Substituted Aromatic Polyketides.</title>
        <authorList>
            <person name="Zhao E."/>
            <person name="Ge H."/>
        </authorList>
    </citation>
    <scope>NUCLEOTIDE SEQUENCE</scope>
    <source>
        <strain evidence="2">NA0869</strain>
    </source>
</reference>
<evidence type="ECO:0000256" key="1">
    <source>
        <dbReference type="SAM" id="Phobius"/>
    </source>
</evidence>
<feature type="transmembrane region" description="Helical" evidence="1">
    <location>
        <begin position="375"/>
        <end position="395"/>
    </location>
</feature>
<feature type="transmembrane region" description="Helical" evidence="1">
    <location>
        <begin position="44"/>
        <end position="66"/>
    </location>
</feature>
<keyword evidence="3" id="KW-1185">Reference proteome</keyword>
<keyword evidence="1" id="KW-1133">Transmembrane helix</keyword>
<feature type="transmembrane region" description="Helical" evidence="1">
    <location>
        <begin position="146"/>
        <end position="164"/>
    </location>
</feature>
<feature type="transmembrane region" description="Helical" evidence="1">
    <location>
        <begin position="280"/>
        <end position="299"/>
    </location>
</feature>
<accession>A0ABY6IE28</accession>
<dbReference type="RefSeq" id="WP_264246730.1">
    <property type="nucleotide sequence ID" value="NZ_CP107567.1"/>
</dbReference>
<keyword evidence="1" id="KW-0472">Membrane</keyword>
<organism evidence="2 3">
    <name type="scientific">Streptomyces peucetius</name>
    <dbReference type="NCBI Taxonomy" id="1950"/>
    <lineage>
        <taxon>Bacteria</taxon>
        <taxon>Bacillati</taxon>
        <taxon>Actinomycetota</taxon>
        <taxon>Actinomycetes</taxon>
        <taxon>Kitasatosporales</taxon>
        <taxon>Streptomycetaceae</taxon>
        <taxon>Streptomyces</taxon>
    </lineage>
</organism>
<gene>
    <name evidence="2" type="ORF">OGH68_22640</name>
</gene>
<dbReference type="Proteomes" id="UP001163878">
    <property type="component" value="Chromosome"/>
</dbReference>
<evidence type="ECO:0000313" key="2">
    <source>
        <dbReference type="EMBL" id="UYQ63985.1"/>
    </source>
</evidence>
<feature type="transmembrane region" description="Helical" evidence="1">
    <location>
        <begin position="343"/>
        <end position="363"/>
    </location>
</feature>
<protein>
    <submittedName>
        <fullName evidence="2">Uncharacterized protein</fullName>
    </submittedName>
</protein>
<feature type="transmembrane region" description="Helical" evidence="1">
    <location>
        <begin position="6"/>
        <end position="23"/>
    </location>
</feature>